<dbReference type="KEGG" id="smag:AN936_18485"/>
<feature type="compositionally biased region" description="Basic and acidic residues" evidence="1">
    <location>
        <begin position="12"/>
        <end position="21"/>
    </location>
</feature>
<reference evidence="2 3" key="1">
    <citation type="journal article" date="2015" name="Genome Announc.">
        <title>Complete Genome Sequence of Polypropylene Glycol- and Polyethylene Glycol-Degrading Sphingopyxis macrogoltabida Strain EY-1.</title>
        <authorList>
            <person name="Ohtsubo Y."/>
            <person name="Nagata Y."/>
            <person name="Numata M."/>
            <person name="Tsuchikane K."/>
            <person name="Hosoyama A."/>
            <person name="Yamazoe A."/>
            <person name="Tsuda M."/>
            <person name="Fujita N."/>
            <person name="Kawai F."/>
        </authorList>
    </citation>
    <scope>NUCLEOTIDE SEQUENCE [LARGE SCALE GENOMIC DNA]</scope>
    <source>
        <strain evidence="2 3">EY-1</strain>
    </source>
</reference>
<dbReference type="AlphaFoldDB" id="A0A0N9UFN2"/>
<proteinExistence type="predicted"/>
<feature type="region of interest" description="Disordered" evidence="1">
    <location>
        <begin position="1"/>
        <end position="51"/>
    </location>
</feature>
<evidence type="ECO:0000256" key="1">
    <source>
        <dbReference type="SAM" id="MobiDB-lite"/>
    </source>
</evidence>
<organism evidence="2 3">
    <name type="scientific">Sphingopyxis macrogoltabida</name>
    <name type="common">Sphingomonas macrogoltabidus</name>
    <dbReference type="NCBI Taxonomy" id="33050"/>
    <lineage>
        <taxon>Bacteria</taxon>
        <taxon>Pseudomonadati</taxon>
        <taxon>Pseudomonadota</taxon>
        <taxon>Alphaproteobacteria</taxon>
        <taxon>Sphingomonadales</taxon>
        <taxon>Sphingomonadaceae</taxon>
        <taxon>Sphingopyxis</taxon>
    </lineage>
</organism>
<gene>
    <name evidence="2" type="ORF">AN936_18485</name>
</gene>
<protein>
    <submittedName>
        <fullName evidence="2">Uncharacterized protein</fullName>
    </submittedName>
</protein>
<evidence type="ECO:0000313" key="2">
    <source>
        <dbReference type="EMBL" id="ALH82265.1"/>
    </source>
</evidence>
<dbReference type="Proteomes" id="UP000058074">
    <property type="component" value="Chromosome"/>
</dbReference>
<sequence>MMGETSAGAGLPRDRFEEQPRPRRPQTSVMQTGDRRWRAGAPRLRGARFDQPLLKEPGQIMRARCAFGKGRKARRSRPFKEKVAACREDQRAIGTPFVG</sequence>
<evidence type="ECO:0000313" key="3">
    <source>
        <dbReference type="Proteomes" id="UP000058074"/>
    </source>
</evidence>
<name>A0A0N9UFN2_SPHMC</name>
<dbReference type="EMBL" id="CP012700">
    <property type="protein sequence ID" value="ALH82265.1"/>
    <property type="molecule type" value="Genomic_DNA"/>
</dbReference>
<dbReference type="PATRIC" id="fig|33050.5.peg.3836"/>
<accession>A0A0N9UFN2</accession>